<keyword evidence="8" id="KW-0472">Membrane</keyword>
<comment type="subcellular location">
    <subcellularLocation>
        <location evidence="1">Endoplasmic reticulum membrane</location>
        <topology evidence="1">Multi-pass membrane protein</topology>
    </subcellularLocation>
</comment>
<evidence type="ECO:0000256" key="4">
    <source>
        <dbReference type="ARBA" id="ARBA00022692"/>
    </source>
</evidence>
<evidence type="ECO:0000256" key="2">
    <source>
        <dbReference type="ARBA" id="ARBA00007984"/>
    </source>
</evidence>
<evidence type="ECO:0000256" key="5">
    <source>
        <dbReference type="ARBA" id="ARBA00022703"/>
    </source>
</evidence>
<sequence>MDDNSPATKHDHRDDSHGWQTVTYPKRNRRQSRQQAAPAYPLPNGPDVFREVELHSEERLRAPSASSGEQKPHSDGDGGEGSGDDGEVAGAAENAGKEVKKAKPKKPKQPKVTVAEAAAKMDAADLSAYLIEVTESYEAQEDIQLMKFADYFGRAFSSVGGAQFPWVKMFKESPVAKLVDVPISHVPEIVYETSVAWLRQKSPEALASFVLWSLDCILADLASHLGTAKGSKKVVHVASSKSQVAVFIVLATALRRKPEVLVNVLPILKENSKYQGHDKLPVIIWMATQASQGDLTVGLYMWAHYLLPMLHTKSGSNPLCRDLVLQLVERILSTPKARPILLNGAVKKGERLVPPHALEFLMGFTFPAPSERVKATERFEAVYPTLKEVALTGTGGRAMKQVVQQIASFTIKAAGEGVADLSTEAAKIFVWCLDETPDSYAQWDKLYMDNLKASVIILRKLSDDWKDHLEKATEHGSLQTLRATLNKFLQKNEKALQTEKDADRCTLLKDADKHCRILLKRMKKTKGYLKSMLVVSVGFAVGAAIMSRSMGNWDLKKVSEALGDMADWDFNELSGMFVKLAEMLNLPLTI</sequence>
<keyword evidence="7" id="KW-1133">Transmembrane helix</keyword>
<evidence type="ECO:0000256" key="11">
    <source>
        <dbReference type="SAM" id="MobiDB-lite"/>
    </source>
</evidence>
<proteinExistence type="inferred from homology"/>
<feature type="region of interest" description="Disordered" evidence="11">
    <location>
        <begin position="1"/>
        <end position="89"/>
    </location>
</feature>
<comment type="subunit">
    <text evidence="3">Constitutively interacts with CASP4; required for the localization of procaspase 4 to the ER.</text>
</comment>
<evidence type="ECO:0000256" key="6">
    <source>
        <dbReference type="ARBA" id="ARBA00022824"/>
    </source>
</evidence>
<reference evidence="12" key="1">
    <citation type="journal article" date="2020" name="Plant Biotechnol. J.">
        <title>The pomegranate (Punica granatum L.) draft genome dissects genetic divergence between soft- and hard-seeded cultivars.</title>
        <authorList>
            <person name="Luo X."/>
            <person name="Li H."/>
            <person name="Wu Z."/>
            <person name="Yao W."/>
            <person name="Zhao P."/>
            <person name="Cao D."/>
            <person name="Yu H."/>
            <person name="Li K."/>
            <person name="Poudel K."/>
            <person name="Zhao D."/>
            <person name="Zhang F."/>
            <person name="Xia X."/>
            <person name="Chen L."/>
            <person name="Wang Q."/>
            <person name="Jing D."/>
            <person name="Cao S."/>
        </authorList>
    </citation>
    <scope>NUCLEOTIDE SEQUENCE [LARGE SCALE GENOMIC DNA]</scope>
    <source>
        <strain evidence="12">cv. Tunisia</strain>
    </source>
</reference>
<gene>
    <name evidence="13" type="primary">LOC116206035</name>
</gene>
<dbReference type="GO" id="GO:0005789">
    <property type="term" value="C:endoplasmic reticulum membrane"/>
    <property type="evidence" value="ECO:0007669"/>
    <property type="project" value="UniProtKB-SubCell"/>
</dbReference>
<dbReference type="GO" id="GO:0005794">
    <property type="term" value="C:Golgi apparatus"/>
    <property type="evidence" value="ECO:0007669"/>
    <property type="project" value="TreeGrafter"/>
</dbReference>
<accession>A0A6P8DBN6</accession>
<comment type="similarity">
    <text evidence="2">Belongs to the TMEM214 family.</text>
</comment>
<evidence type="ECO:0000256" key="7">
    <source>
        <dbReference type="ARBA" id="ARBA00022989"/>
    </source>
</evidence>
<dbReference type="PANTHER" id="PTHR13448:SF0">
    <property type="entry name" value="TRANSMEMBRANE PROTEIN 214"/>
    <property type="match status" value="1"/>
</dbReference>
<keyword evidence="4" id="KW-0812">Transmembrane</keyword>
<dbReference type="PANTHER" id="PTHR13448">
    <property type="entry name" value="TRANSMEMBRANE PROTEIN 214"/>
    <property type="match status" value="1"/>
</dbReference>
<evidence type="ECO:0000256" key="3">
    <source>
        <dbReference type="ARBA" id="ARBA00011720"/>
    </source>
</evidence>
<evidence type="ECO:0000313" key="13">
    <source>
        <dbReference type="RefSeq" id="XP_031394627.1"/>
    </source>
</evidence>
<dbReference type="InterPro" id="IPR019308">
    <property type="entry name" value="TMEM214"/>
</dbReference>
<feature type="compositionally biased region" description="Basic and acidic residues" evidence="11">
    <location>
        <begin position="8"/>
        <end position="17"/>
    </location>
</feature>
<evidence type="ECO:0000256" key="8">
    <source>
        <dbReference type="ARBA" id="ARBA00023136"/>
    </source>
</evidence>
<protein>
    <submittedName>
        <fullName evidence="13">Uncharacterized protein LOC116206035</fullName>
    </submittedName>
</protein>
<dbReference type="GeneID" id="116206035"/>
<dbReference type="RefSeq" id="XP_031394627.1">
    <property type="nucleotide sequence ID" value="XM_031538767.1"/>
</dbReference>
<dbReference type="AlphaFoldDB" id="A0A6P8DBN6"/>
<reference evidence="13" key="2">
    <citation type="submission" date="2025-08" db="UniProtKB">
        <authorList>
            <consortium name="RefSeq"/>
        </authorList>
    </citation>
    <scope>IDENTIFICATION</scope>
    <source>
        <tissue evidence="13">Leaf</tissue>
    </source>
</reference>
<dbReference type="Proteomes" id="UP000515151">
    <property type="component" value="Chromosome 4"/>
</dbReference>
<dbReference type="Pfam" id="PF10151">
    <property type="entry name" value="TMEM214"/>
    <property type="match status" value="1"/>
</dbReference>
<evidence type="ECO:0000256" key="9">
    <source>
        <dbReference type="ARBA" id="ARBA00023180"/>
    </source>
</evidence>
<comment type="function">
    <text evidence="10">Critical mediator, in cooperation with CASP4, of endoplasmic reticulum-stress induced apoptosis. Required or the activation of CASP4 following endoplasmic reticulum stress.</text>
</comment>
<keyword evidence="5" id="KW-0053">Apoptosis</keyword>
<evidence type="ECO:0000256" key="10">
    <source>
        <dbReference type="ARBA" id="ARBA00024938"/>
    </source>
</evidence>
<evidence type="ECO:0000256" key="1">
    <source>
        <dbReference type="ARBA" id="ARBA00004477"/>
    </source>
</evidence>
<keyword evidence="6" id="KW-0256">Endoplasmic reticulum</keyword>
<keyword evidence="12" id="KW-1185">Reference proteome</keyword>
<feature type="compositionally biased region" description="Basic and acidic residues" evidence="11">
    <location>
        <begin position="48"/>
        <end position="61"/>
    </location>
</feature>
<name>A0A6P8DBN6_PUNGR</name>
<keyword evidence="9" id="KW-0325">Glycoprotein</keyword>
<dbReference type="OrthoDB" id="10022292at2759"/>
<organism evidence="12 13">
    <name type="scientific">Punica granatum</name>
    <name type="common">Pomegranate</name>
    <dbReference type="NCBI Taxonomy" id="22663"/>
    <lineage>
        <taxon>Eukaryota</taxon>
        <taxon>Viridiplantae</taxon>
        <taxon>Streptophyta</taxon>
        <taxon>Embryophyta</taxon>
        <taxon>Tracheophyta</taxon>
        <taxon>Spermatophyta</taxon>
        <taxon>Magnoliopsida</taxon>
        <taxon>eudicotyledons</taxon>
        <taxon>Gunneridae</taxon>
        <taxon>Pentapetalae</taxon>
        <taxon>rosids</taxon>
        <taxon>malvids</taxon>
        <taxon>Myrtales</taxon>
        <taxon>Lythraceae</taxon>
        <taxon>Punica</taxon>
    </lineage>
</organism>
<evidence type="ECO:0000313" key="12">
    <source>
        <dbReference type="Proteomes" id="UP000515151"/>
    </source>
</evidence>